<keyword evidence="4" id="KW-1185">Reference proteome</keyword>
<protein>
    <submittedName>
        <fullName evidence="3">Uncharacterized protein</fullName>
    </submittedName>
</protein>
<reference evidence="3" key="1">
    <citation type="submission" date="2023-08" db="EMBL/GenBank/DDBJ databases">
        <authorList>
            <person name="Audoor S."/>
            <person name="Bilcke G."/>
        </authorList>
    </citation>
    <scope>NUCLEOTIDE SEQUENCE</scope>
</reference>
<gene>
    <name evidence="3" type="ORF">CYCCA115_LOCUS7480</name>
</gene>
<accession>A0AAD2CR11</accession>
<organism evidence="3 4">
    <name type="scientific">Cylindrotheca closterium</name>
    <dbReference type="NCBI Taxonomy" id="2856"/>
    <lineage>
        <taxon>Eukaryota</taxon>
        <taxon>Sar</taxon>
        <taxon>Stramenopiles</taxon>
        <taxon>Ochrophyta</taxon>
        <taxon>Bacillariophyta</taxon>
        <taxon>Bacillariophyceae</taxon>
        <taxon>Bacillariophycidae</taxon>
        <taxon>Bacillariales</taxon>
        <taxon>Bacillariaceae</taxon>
        <taxon>Cylindrotheca</taxon>
    </lineage>
</organism>
<evidence type="ECO:0000256" key="1">
    <source>
        <dbReference type="SAM" id="Coils"/>
    </source>
</evidence>
<sequence length="143" mass="16238">MRQKANQKAQQGALRGKQDDQTLSKQQAQLEEQQKKIGDEEERQRKEDGELTRQKEGQEILLKQRLEAKQQAEYQELREELVKAEEKIASIANVVDGEANLDLASSKLPETLDGEDNEGQIEKVKVLVEEAKAKINKLESVLT</sequence>
<proteinExistence type="predicted"/>
<dbReference type="Proteomes" id="UP001295423">
    <property type="component" value="Unassembled WGS sequence"/>
</dbReference>
<comment type="caution">
    <text evidence="3">The sequence shown here is derived from an EMBL/GenBank/DDBJ whole genome shotgun (WGS) entry which is preliminary data.</text>
</comment>
<evidence type="ECO:0000256" key="2">
    <source>
        <dbReference type="SAM" id="MobiDB-lite"/>
    </source>
</evidence>
<name>A0AAD2CR11_9STRA</name>
<feature type="region of interest" description="Disordered" evidence="2">
    <location>
        <begin position="1"/>
        <end position="58"/>
    </location>
</feature>
<feature type="compositionally biased region" description="Polar residues" evidence="2">
    <location>
        <begin position="1"/>
        <end position="10"/>
    </location>
</feature>
<evidence type="ECO:0000313" key="3">
    <source>
        <dbReference type="EMBL" id="CAJ1941355.1"/>
    </source>
</evidence>
<keyword evidence="1" id="KW-0175">Coiled coil</keyword>
<feature type="coiled-coil region" evidence="1">
    <location>
        <begin position="67"/>
        <end position="94"/>
    </location>
</feature>
<feature type="compositionally biased region" description="Basic and acidic residues" evidence="2">
    <location>
        <begin position="32"/>
        <end position="58"/>
    </location>
</feature>
<evidence type="ECO:0000313" key="4">
    <source>
        <dbReference type="Proteomes" id="UP001295423"/>
    </source>
</evidence>
<dbReference type="EMBL" id="CAKOGP040001001">
    <property type="protein sequence ID" value="CAJ1941355.1"/>
    <property type="molecule type" value="Genomic_DNA"/>
</dbReference>
<dbReference type="AlphaFoldDB" id="A0AAD2CR11"/>